<dbReference type="EMBL" id="KE504123">
    <property type="protein sequence ID" value="EPT05449.1"/>
    <property type="molecule type" value="Genomic_DNA"/>
</dbReference>
<evidence type="ECO:0000256" key="5">
    <source>
        <dbReference type="PIRNR" id="PIRNR009376"/>
    </source>
</evidence>
<gene>
    <name evidence="7" type="ORF">FOMPIDRAFT_1039435</name>
</gene>
<dbReference type="CDD" id="cd09141">
    <property type="entry name" value="PLDc_vPLD1_2_yPLD_like_2"/>
    <property type="match status" value="1"/>
</dbReference>
<dbReference type="PROSITE" id="PS50035">
    <property type="entry name" value="PLD"/>
    <property type="match status" value="2"/>
</dbReference>
<evidence type="ECO:0000313" key="8">
    <source>
        <dbReference type="Proteomes" id="UP000015241"/>
    </source>
</evidence>
<evidence type="ECO:0000313" key="7">
    <source>
        <dbReference type="EMBL" id="EPT05449.1"/>
    </source>
</evidence>
<dbReference type="InterPro" id="IPR025202">
    <property type="entry name" value="PLD-like_dom"/>
</dbReference>
<dbReference type="GO" id="GO:0006654">
    <property type="term" value="P:phosphatidic acid biosynthetic process"/>
    <property type="evidence" value="ECO:0007669"/>
    <property type="project" value="InterPro"/>
</dbReference>
<keyword evidence="2 5" id="KW-0378">Hydrolase</keyword>
<dbReference type="GO" id="GO:0009395">
    <property type="term" value="P:phospholipid catabolic process"/>
    <property type="evidence" value="ECO:0007669"/>
    <property type="project" value="TreeGrafter"/>
</dbReference>
<proteinExistence type="inferred from homology"/>
<dbReference type="OrthoDB" id="14911at2759"/>
<evidence type="ECO:0000256" key="3">
    <source>
        <dbReference type="ARBA" id="ARBA00022963"/>
    </source>
</evidence>
<keyword evidence="1" id="KW-0677">Repeat</keyword>
<name>S8ER13_FOMSC</name>
<comment type="similarity">
    <text evidence="5">Belongs to the phospholipase D family.</text>
</comment>
<keyword evidence="4" id="KW-0443">Lipid metabolism</keyword>
<comment type="catalytic activity">
    <reaction evidence="5">
        <text>a 1,2-diacyl-sn-glycero-3-phosphocholine + H2O = a 1,2-diacyl-sn-glycero-3-phosphate + choline + H(+)</text>
        <dbReference type="Rhea" id="RHEA:14445"/>
        <dbReference type="ChEBI" id="CHEBI:15354"/>
        <dbReference type="ChEBI" id="CHEBI:15377"/>
        <dbReference type="ChEBI" id="CHEBI:15378"/>
        <dbReference type="ChEBI" id="CHEBI:57643"/>
        <dbReference type="ChEBI" id="CHEBI:58608"/>
        <dbReference type="EC" id="3.1.4.4"/>
    </reaction>
</comment>
<dbReference type="EC" id="3.1.4.4" evidence="5"/>
<feature type="domain" description="PLD phosphodiesterase" evidence="6">
    <location>
        <begin position="653"/>
        <end position="680"/>
    </location>
</feature>
<dbReference type="eggNOG" id="KOG1329">
    <property type="taxonomic scope" value="Eukaryota"/>
</dbReference>
<dbReference type="GO" id="GO:0035556">
    <property type="term" value="P:intracellular signal transduction"/>
    <property type="evidence" value="ECO:0007669"/>
    <property type="project" value="InterPro"/>
</dbReference>
<dbReference type="Proteomes" id="UP000015241">
    <property type="component" value="Unassembled WGS sequence"/>
</dbReference>
<dbReference type="HOGENOM" id="CLU_000690_2_2_1"/>
<dbReference type="PANTHER" id="PTHR18896">
    <property type="entry name" value="PHOSPHOLIPASE D"/>
    <property type="match status" value="1"/>
</dbReference>
<dbReference type="AlphaFoldDB" id="S8ER13"/>
<dbReference type="Gene3D" id="3.30.870.10">
    <property type="entry name" value="Endonuclease Chain A"/>
    <property type="match status" value="3"/>
</dbReference>
<dbReference type="STRING" id="743788.S8ER13"/>
<dbReference type="Pfam" id="PF00614">
    <property type="entry name" value="PLDc"/>
    <property type="match status" value="1"/>
</dbReference>
<dbReference type="PIRSF" id="PIRSF009376">
    <property type="entry name" value="Phospholipase_D_euk"/>
    <property type="match status" value="1"/>
</dbReference>
<keyword evidence="8" id="KW-1185">Reference proteome</keyword>
<dbReference type="InterPro" id="IPR015679">
    <property type="entry name" value="PLipase_D_fam"/>
</dbReference>
<keyword evidence="3 5" id="KW-0442">Lipid degradation</keyword>
<evidence type="ECO:0000256" key="4">
    <source>
        <dbReference type="ARBA" id="ARBA00023098"/>
    </source>
</evidence>
<sequence>MFEEIKHVLAEIEQDIPKGIQGALDTIDGFLNPNRRHETPEEKRIDALRTQINDSHRFQSFAEQRQYNAVKWHIDGHDYFYALSEALDSARDCIFILDWWLTPEIYLRRPAAYHPEWRLDRLLKRKAEQGVRIYVVVYKEVTQEMSMSSSHTKHALESLHPNIACMRHPDHIGSKDDVEFWSHHEKLVIVDNHRACVGGLDLSFGRWDTHTHPLSDVHPTDLKRTLFPGQDYNNARVMDFKNVQNYVSNGLSVIESARMPWHDVHLSICGPSVLDLVQHFVERWNEIKVRKYRHDTRYDWLALPHDVQAAPDEAVAQHPYREAWHRMGRHFRQRFHGVHLTRQFDILDDPTLYPRPRNGTCRVQAVRSVCDWSHGVLTEHSVQNAYCQLIMEANHFIYIENQFFISSTRKSDDPVKNQIASALVDRILLAARNGEKFKVVVVIPEVPGFAGQGEFDYHGISLSFAYKTPVKDETSIRTIMAAQYRTINRGGHSIYEEISKAGYEPLDYIRFYHLRTYDRINAPYETFIKFIEEQSGIQFHEAMTALARVYVGRDEEYNPPTETIVVLPTGGLVDQLSASGQQPELKTETYKLPQSYEEAQEIVDRWHRAAVSYREGGDIADNVVQHTMEDRTNLHDEGWLGTPEEEKAAYISELLYIHAKVMIVDDRRVIMGSANINDRSMKGNGDSEIALVIEDEDMLESTMDGKPYMASRFAATLRRKLYREHLGLMPPQYCQGPREEVTSFMHPAPQPNEDETKLGEDKIVADPLADVTVSLWNNTAKRNREIFSEIFRTVPTDRIRNWDEYSQYVPNVLPGHVVPDVTLEHVKDRLEQVRGALVDSPILFLIDQKDFVEGIDWIGLNPTLPIYI</sequence>
<dbReference type="GO" id="GO:0004630">
    <property type="term" value="F:phospholipase D activity"/>
    <property type="evidence" value="ECO:0007669"/>
    <property type="project" value="UniProtKB-UniRule"/>
</dbReference>
<dbReference type="SMART" id="SM00155">
    <property type="entry name" value="PLDc"/>
    <property type="match status" value="2"/>
</dbReference>
<dbReference type="Pfam" id="PF13091">
    <property type="entry name" value="PLDc_2"/>
    <property type="match status" value="1"/>
</dbReference>
<protein>
    <recommendedName>
        <fullName evidence="5">Phospholipase</fullName>
        <ecNumber evidence="5">3.1.4.4</ecNumber>
    </recommendedName>
</protein>
<dbReference type="PANTHER" id="PTHR18896:SF186">
    <property type="entry name" value="PHOSPHOLIPASE D"/>
    <property type="match status" value="1"/>
</dbReference>
<dbReference type="InParanoid" id="S8ER13"/>
<accession>S8ER13</accession>
<evidence type="ECO:0000256" key="2">
    <source>
        <dbReference type="ARBA" id="ARBA00022801"/>
    </source>
</evidence>
<dbReference type="CDD" id="cd09138">
    <property type="entry name" value="PLDc_vPLD1_2_yPLD_like_1"/>
    <property type="match status" value="1"/>
</dbReference>
<dbReference type="InterPro" id="IPR016555">
    <property type="entry name" value="PLipase_D_euk"/>
</dbReference>
<dbReference type="InterPro" id="IPR001736">
    <property type="entry name" value="PLipase_D/transphosphatidylase"/>
</dbReference>
<reference evidence="7 8" key="1">
    <citation type="journal article" date="2012" name="Science">
        <title>The Paleozoic origin of enzymatic lignin decomposition reconstructed from 31 fungal genomes.</title>
        <authorList>
            <person name="Floudas D."/>
            <person name="Binder M."/>
            <person name="Riley R."/>
            <person name="Barry K."/>
            <person name="Blanchette R.A."/>
            <person name="Henrissat B."/>
            <person name="Martinez A.T."/>
            <person name="Otillar R."/>
            <person name="Spatafora J.W."/>
            <person name="Yadav J.S."/>
            <person name="Aerts A."/>
            <person name="Benoit I."/>
            <person name="Boyd A."/>
            <person name="Carlson A."/>
            <person name="Copeland A."/>
            <person name="Coutinho P.M."/>
            <person name="de Vries R.P."/>
            <person name="Ferreira P."/>
            <person name="Findley K."/>
            <person name="Foster B."/>
            <person name="Gaskell J."/>
            <person name="Glotzer D."/>
            <person name="Gorecki P."/>
            <person name="Heitman J."/>
            <person name="Hesse C."/>
            <person name="Hori C."/>
            <person name="Igarashi K."/>
            <person name="Jurgens J.A."/>
            <person name="Kallen N."/>
            <person name="Kersten P."/>
            <person name="Kohler A."/>
            <person name="Kuees U."/>
            <person name="Kumar T.K.A."/>
            <person name="Kuo A."/>
            <person name="LaButti K."/>
            <person name="Larrondo L.F."/>
            <person name="Lindquist E."/>
            <person name="Ling A."/>
            <person name="Lombard V."/>
            <person name="Lucas S."/>
            <person name="Lundell T."/>
            <person name="Martin R."/>
            <person name="McLaughlin D.J."/>
            <person name="Morgenstern I."/>
            <person name="Morin E."/>
            <person name="Murat C."/>
            <person name="Nagy L.G."/>
            <person name="Nolan M."/>
            <person name="Ohm R.A."/>
            <person name="Patyshakuliyeva A."/>
            <person name="Rokas A."/>
            <person name="Ruiz-Duenas F.J."/>
            <person name="Sabat G."/>
            <person name="Salamov A."/>
            <person name="Samejima M."/>
            <person name="Schmutz J."/>
            <person name="Slot J.C."/>
            <person name="St John F."/>
            <person name="Stenlid J."/>
            <person name="Sun H."/>
            <person name="Sun S."/>
            <person name="Syed K."/>
            <person name="Tsang A."/>
            <person name="Wiebenga A."/>
            <person name="Young D."/>
            <person name="Pisabarro A."/>
            <person name="Eastwood D.C."/>
            <person name="Martin F."/>
            <person name="Cullen D."/>
            <person name="Grigoriev I.V."/>
            <person name="Hibbett D.S."/>
        </authorList>
    </citation>
    <scope>NUCLEOTIDE SEQUENCE</scope>
    <source>
        <strain evidence="8">FP-58527</strain>
    </source>
</reference>
<feature type="domain" description="PLD phosphodiesterase" evidence="6">
    <location>
        <begin position="179"/>
        <end position="206"/>
    </location>
</feature>
<evidence type="ECO:0000259" key="6">
    <source>
        <dbReference type="PROSITE" id="PS50035"/>
    </source>
</evidence>
<dbReference type="SUPFAM" id="SSF56024">
    <property type="entry name" value="Phospholipase D/nuclease"/>
    <property type="match status" value="2"/>
</dbReference>
<organism evidence="7 8">
    <name type="scientific">Fomitopsis schrenkii</name>
    <name type="common">Brown rot fungus</name>
    <dbReference type="NCBI Taxonomy" id="2126942"/>
    <lineage>
        <taxon>Eukaryota</taxon>
        <taxon>Fungi</taxon>
        <taxon>Dikarya</taxon>
        <taxon>Basidiomycota</taxon>
        <taxon>Agaricomycotina</taxon>
        <taxon>Agaricomycetes</taxon>
        <taxon>Polyporales</taxon>
        <taxon>Fomitopsis</taxon>
    </lineage>
</organism>
<evidence type="ECO:0000256" key="1">
    <source>
        <dbReference type="ARBA" id="ARBA00022737"/>
    </source>
</evidence>